<dbReference type="SUPFAM" id="SSF48150">
    <property type="entry name" value="DNA-glycosylase"/>
    <property type="match status" value="1"/>
</dbReference>
<evidence type="ECO:0000256" key="1">
    <source>
        <dbReference type="ARBA" id="ARBA00000086"/>
    </source>
</evidence>
<dbReference type="GO" id="GO:0043916">
    <property type="term" value="F:DNA-7-methylguanine glycosylase activity"/>
    <property type="evidence" value="ECO:0007669"/>
    <property type="project" value="TreeGrafter"/>
</dbReference>
<comment type="similarity">
    <text evidence="2">Belongs to the alkylbase DNA glycosidase AlkA family.</text>
</comment>
<dbReference type="Pfam" id="PF00730">
    <property type="entry name" value="HhH-GPD"/>
    <property type="match status" value="1"/>
</dbReference>
<gene>
    <name evidence="8" type="ORF">IAC74_07085</name>
</gene>
<feature type="domain" description="HhH-GPD" evidence="7">
    <location>
        <begin position="48"/>
        <end position="199"/>
    </location>
</feature>
<comment type="catalytic activity">
    <reaction evidence="1">
        <text>Hydrolysis of alkylated DNA, releasing 3-methyladenine, 3-methylguanine, 7-methylguanine and 7-methyladenine.</text>
        <dbReference type="EC" id="3.2.2.21"/>
    </reaction>
</comment>
<dbReference type="AlphaFoldDB" id="A0A9D1T017"/>
<keyword evidence="6" id="KW-0812">Transmembrane</keyword>
<reference evidence="8" key="2">
    <citation type="journal article" date="2021" name="PeerJ">
        <title>Extensive microbial diversity within the chicken gut microbiome revealed by metagenomics and culture.</title>
        <authorList>
            <person name="Gilroy R."/>
            <person name="Ravi A."/>
            <person name="Getino M."/>
            <person name="Pursley I."/>
            <person name="Horton D.L."/>
            <person name="Alikhan N.F."/>
            <person name="Baker D."/>
            <person name="Gharbi K."/>
            <person name="Hall N."/>
            <person name="Watson M."/>
            <person name="Adriaenssens E.M."/>
            <person name="Foster-Nyarko E."/>
            <person name="Jarju S."/>
            <person name="Secka A."/>
            <person name="Antonio M."/>
            <person name="Oren A."/>
            <person name="Chaudhuri R.R."/>
            <person name="La Ragione R."/>
            <person name="Hildebrand F."/>
            <person name="Pallen M.J."/>
        </authorList>
    </citation>
    <scope>NUCLEOTIDE SEQUENCE</scope>
    <source>
        <strain evidence="8">4920</strain>
    </source>
</reference>
<dbReference type="EMBL" id="DVOF01000209">
    <property type="protein sequence ID" value="HIV03323.1"/>
    <property type="molecule type" value="Genomic_DNA"/>
</dbReference>
<dbReference type="InterPro" id="IPR003265">
    <property type="entry name" value="HhH-GPD_domain"/>
</dbReference>
<dbReference type="SMART" id="SM00478">
    <property type="entry name" value="ENDO3c"/>
    <property type="match status" value="1"/>
</dbReference>
<protein>
    <recommendedName>
        <fullName evidence="3">DNA-3-methyladenine glycosylase II</fullName>
        <ecNumber evidence="3">3.2.2.21</ecNumber>
    </recommendedName>
</protein>
<keyword evidence="6" id="KW-1133">Transmembrane helix</keyword>
<dbReference type="PANTHER" id="PTHR43003:SF5">
    <property type="entry name" value="DNA-3-METHYLADENINE GLYCOSYLASE"/>
    <property type="match status" value="1"/>
</dbReference>
<dbReference type="CDD" id="cd00056">
    <property type="entry name" value="ENDO3c"/>
    <property type="match status" value="1"/>
</dbReference>
<dbReference type="PANTHER" id="PTHR43003">
    <property type="entry name" value="DNA-3-METHYLADENINE GLYCOSYLASE"/>
    <property type="match status" value="1"/>
</dbReference>
<sequence length="213" mass="23975">MAFFYYTEAETGYLKKKDKRLGAVIDTLGHIEREVIDDLFEALVFSIVGQQISTKAQVTVWGRVRDGLGAVTPETVTAAGEEMLRGFGLSGRKAGYILSAAGRILRGELDLKALEKMSDAEVKQELCRLPGVGVWTAEMLMTFSMQRKNILSFGDYGIRKGLRMVYHHREIGQKLFERYYKRYTPYASVASLYLWAVAGGAVPGMRDYAPRRR</sequence>
<dbReference type="GO" id="GO:0008725">
    <property type="term" value="F:DNA-3-methyladenine glycosylase activity"/>
    <property type="evidence" value="ECO:0007669"/>
    <property type="project" value="TreeGrafter"/>
</dbReference>
<comment type="caution">
    <text evidence="8">The sequence shown here is derived from an EMBL/GenBank/DDBJ whole genome shotgun (WGS) entry which is preliminary data.</text>
</comment>
<evidence type="ECO:0000256" key="4">
    <source>
        <dbReference type="ARBA" id="ARBA00022763"/>
    </source>
</evidence>
<evidence type="ECO:0000256" key="5">
    <source>
        <dbReference type="ARBA" id="ARBA00023204"/>
    </source>
</evidence>
<keyword evidence="6" id="KW-0472">Membrane</keyword>
<name>A0A9D1T017_9FIRM</name>
<organism evidence="8 9">
    <name type="scientific">Candidatus Aphodoplasma excrementigallinarum</name>
    <dbReference type="NCBI Taxonomy" id="2840673"/>
    <lineage>
        <taxon>Bacteria</taxon>
        <taxon>Bacillati</taxon>
        <taxon>Bacillota</taxon>
        <taxon>Clostridia</taxon>
        <taxon>Eubacteriales</taxon>
        <taxon>Candidatus Aphodoplasma</taxon>
    </lineage>
</organism>
<dbReference type="Gene3D" id="1.10.1670.40">
    <property type="match status" value="1"/>
</dbReference>
<reference evidence="8" key="1">
    <citation type="submission" date="2020-10" db="EMBL/GenBank/DDBJ databases">
        <authorList>
            <person name="Gilroy R."/>
        </authorList>
    </citation>
    <scope>NUCLEOTIDE SEQUENCE</scope>
    <source>
        <strain evidence="8">4920</strain>
    </source>
</reference>
<dbReference type="InterPro" id="IPR051912">
    <property type="entry name" value="Alkylbase_DNA_Glycosylase/TA"/>
</dbReference>
<proteinExistence type="inferred from homology"/>
<keyword evidence="5" id="KW-0234">DNA repair</keyword>
<dbReference type="Proteomes" id="UP000886743">
    <property type="component" value="Unassembled WGS sequence"/>
</dbReference>
<dbReference type="GO" id="GO:0006285">
    <property type="term" value="P:base-excision repair, AP site formation"/>
    <property type="evidence" value="ECO:0007669"/>
    <property type="project" value="TreeGrafter"/>
</dbReference>
<dbReference type="Gene3D" id="1.10.340.30">
    <property type="entry name" value="Hypothetical protein, domain 2"/>
    <property type="match status" value="1"/>
</dbReference>
<evidence type="ECO:0000313" key="9">
    <source>
        <dbReference type="Proteomes" id="UP000886743"/>
    </source>
</evidence>
<dbReference type="GO" id="GO:0032993">
    <property type="term" value="C:protein-DNA complex"/>
    <property type="evidence" value="ECO:0007669"/>
    <property type="project" value="TreeGrafter"/>
</dbReference>
<keyword evidence="4" id="KW-0227">DNA damage</keyword>
<dbReference type="GO" id="GO:0032131">
    <property type="term" value="F:alkylated DNA binding"/>
    <property type="evidence" value="ECO:0007669"/>
    <property type="project" value="TreeGrafter"/>
</dbReference>
<dbReference type="InterPro" id="IPR011257">
    <property type="entry name" value="DNA_glycosylase"/>
</dbReference>
<dbReference type="GO" id="GO:0006307">
    <property type="term" value="P:DNA alkylation repair"/>
    <property type="evidence" value="ECO:0007669"/>
    <property type="project" value="TreeGrafter"/>
</dbReference>
<feature type="transmembrane region" description="Helical" evidence="6">
    <location>
        <begin position="183"/>
        <end position="205"/>
    </location>
</feature>
<evidence type="ECO:0000259" key="7">
    <source>
        <dbReference type="SMART" id="SM00478"/>
    </source>
</evidence>
<evidence type="ECO:0000256" key="3">
    <source>
        <dbReference type="ARBA" id="ARBA00012000"/>
    </source>
</evidence>
<evidence type="ECO:0000256" key="6">
    <source>
        <dbReference type="SAM" id="Phobius"/>
    </source>
</evidence>
<evidence type="ECO:0000256" key="2">
    <source>
        <dbReference type="ARBA" id="ARBA00010817"/>
    </source>
</evidence>
<dbReference type="GO" id="GO:0005737">
    <property type="term" value="C:cytoplasm"/>
    <property type="evidence" value="ECO:0007669"/>
    <property type="project" value="TreeGrafter"/>
</dbReference>
<dbReference type="EC" id="3.2.2.21" evidence="3"/>
<evidence type="ECO:0000313" key="8">
    <source>
        <dbReference type="EMBL" id="HIV03323.1"/>
    </source>
</evidence>
<accession>A0A9D1T017</accession>
<dbReference type="FunFam" id="1.10.340.30:FF:000004">
    <property type="entry name" value="DNA-3-methyladenine glycosylase II"/>
    <property type="match status" value="1"/>
</dbReference>